<protein>
    <submittedName>
        <fullName evidence="12">Uncharacterized protein LOC123386944</fullName>
    </submittedName>
</protein>
<dbReference type="PANTHER" id="PTHR13437">
    <property type="entry name" value="NUCLEOPORIN P58/P45 NUCLEOPORIN-LIKE PROTEIN 1"/>
    <property type="match status" value="1"/>
</dbReference>
<evidence type="ECO:0000256" key="5">
    <source>
        <dbReference type="ARBA" id="ARBA00023010"/>
    </source>
</evidence>
<feature type="compositionally biased region" description="Basic residues" evidence="9">
    <location>
        <begin position="339"/>
        <end position="354"/>
    </location>
</feature>
<keyword evidence="7" id="KW-0539">Nucleus</keyword>
<evidence type="ECO:0000313" key="12">
    <source>
        <dbReference type="RefSeq" id="XP_044928383.1"/>
    </source>
</evidence>
<evidence type="ECO:0000256" key="6">
    <source>
        <dbReference type="ARBA" id="ARBA00023132"/>
    </source>
</evidence>
<dbReference type="GO" id="GO:0051028">
    <property type="term" value="P:mRNA transport"/>
    <property type="evidence" value="ECO:0007669"/>
    <property type="project" value="UniProtKB-KW"/>
</dbReference>
<evidence type="ECO:0000256" key="8">
    <source>
        <dbReference type="PROSITE-ProRule" id="PRU00135"/>
    </source>
</evidence>
<dbReference type="Pfam" id="PF15967">
    <property type="entry name" value="Nucleoporin_FG2"/>
    <property type="match status" value="1"/>
</dbReference>
<dbReference type="GO" id="GO:0005085">
    <property type="term" value="F:guanyl-nucleotide exchange factor activity"/>
    <property type="evidence" value="ECO:0007669"/>
    <property type="project" value="UniProtKB-KW"/>
</dbReference>
<dbReference type="Gene3D" id="1.20.870.10">
    <property type="entry name" value="Son of sevenless (SoS) protein Chain: S domain 1"/>
    <property type="match status" value="1"/>
</dbReference>
<evidence type="ECO:0000256" key="9">
    <source>
        <dbReference type="SAM" id="MobiDB-lite"/>
    </source>
</evidence>
<feature type="region of interest" description="Disordered" evidence="9">
    <location>
        <begin position="366"/>
        <end position="392"/>
    </location>
</feature>
<dbReference type="Pfam" id="PF00618">
    <property type="entry name" value="RasGEF_N"/>
    <property type="match status" value="1"/>
</dbReference>
<dbReference type="GeneID" id="123386944"/>
<feature type="region of interest" description="Disordered" evidence="9">
    <location>
        <begin position="218"/>
        <end position="243"/>
    </location>
</feature>
<keyword evidence="3" id="KW-0509">mRNA transport</keyword>
<dbReference type="GO" id="GO:0017056">
    <property type="term" value="F:structural constituent of nuclear pore"/>
    <property type="evidence" value="ECO:0007669"/>
    <property type="project" value="InterPro"/>
</dbReference>
<keyword evidence="6" id="KW-0906">Nuclear pore complex</keyword>
<sequence>MLESSVFCREGTIPVRHNGLSKVQTRSWLKPPPRCLRMFRGRRHKNAPEDMVQEMNVDIRCSPSPKDKKPHRANRVWRWLRGENGSTRKRNKTLILWNTRASSLEAIIDYLVTAVLKEDLNYVHMFLEIHRTLATTQEVLGLLFARFGCVYSTYDEVGGPQDQRNMAVYAILDMWVERYPGDFVQPPEYPNLHALLAYLQVNAPGSDLLRRAQLLLPERQRAETTEPEAGATSPAPEPDQDVSREVVPAATLAPAAPLGPELVPCHPCCGCSLWDRKTSVPPPLTRWGQGQMVVRALVHFSATEEPPGERNVQNPCSFLSALNPARHVHGVLLRDRHAGLHHRSPRRDRRRRRFLLRDGASRNPSVGLNFRTLGSTATPATTSAPSGGFGTGLLGSKPTTGFTLGGTHTGIATSITIGLTLGTPATTSASTAGFSLGFSKPAASATPFALPITSTSARGLTLSSALTSTPAGLGQNALGLTLGTTAATSTAGNEGLGGIDFRTSSDKKSDKTGTRPEDSKALKDENLPPVICQDVENLQKFVKEQKQVQEEISRMSSKAMLKVQEDIKTLKHLLSLAASGLQRNNLSIDKLKTETAQIN</sequence>
<dbReference type="RefSeq" id="XP_044928383.1">
    <property type="nucleotide sequence ID" value="XM_045072448.1"/>
</dbReference>
<name>A0A8U0RQN7_MUSPF</name>
<evidence type="ECO:0000259" key="10">
    <source>
        <dbReference type="PROSITE" id="PS50212"/>
    </source>
</evidence>
<feature type="compositionally biased region" description="Basic and acidic residues" evidence="9">
    <location>
        <begin position="503"/>
        <end position="525"/>
    </location>
</feature>
<dbReference type="SMART" id="SM00229">
    <property type="entry name" value="RasGEFN"/>
    <property type="match status" value="1"/>
</dbReference>
<evidence type="ECO:0000256" key="4">
    <source>
        <dbReference type="ARBA" id="ARBA00022927"/>
    </source>
</evidence>
<keyword evidence="8" id="KW-0344">Guanine-nucleotide releasing factor</keyword>
<dbReference type="InterPro" id="IPR023578">
    <property type="entry name" value="Ras_GEF_dom_sf"/>
</dbReference>
<dbReference type="PANTHER" id="PTHR13437:SF2">
    <property type="entry name" value="NUCLEOPORIN P58_P45"/>
    <property type="match status" value="1"/>
</dbReference>
<dbReference type="InterPro" id="IPR000651">
    <property type="entry name" value="Ras-like_Gua-exchang_fac_N"/>
</dbReference>
<feature type="domain" description="N-terminal Ras-GEF" evidence="10">
    <location>
        <begin position="95"/>
        <end position="220"/>
    </location>
</feature>
<evidence type="ECO:0000256" key="2">
    <source>
        <dbReference type="ARBA" id="ARBA00022448"/>
    </source>
</evidence>
<dbReference type="AlphaFoldDB" id="A0A8U0RQN7"/>
<keyword evidence="2" id="KW-0813">Transport</keyword>
<feature type="region of interest" description="Disordered" evidence="9">
    <location>
        <begin position="339"/>
        <end position="358"/>
    </location>
</feature>
<dbReference type="CDD" id="cd06224">
    <property type="entry name" value="REM"/>
    <property type="match status" value="1"/>
</dbReference>
<evidence type="ECO:0000256" key="3">
    <source>
        <dbReference type="ARBA" id="ARBA00022816"/>
    </source>
</evidence>
<dbReference type="GO" id="GO:0015031">
    <property type="term" value="P:protein transport"/>
    <property type="evidence" value="ECO:0007669"/>
    <property type="project" value="UniProtKB-KW"/>
</dbReference>
<keyword evidence="5" id="KW-0811">Translocation</keyword>
<keyword evidence="11" id="KW-1185">Reference proteome</keyword>
<organism evidence="11 12">
    <name type="scientific">Mustela putorius furo</name>
    <name type="common">European domestic ferret</name>
    <name type="synonym">Mustela furo</name>
    <dbReference type="NCBI Taxonomy" id="9669"/>
    <lineage>
        <taxon>Eukaryota</taxon>
        <taxon>Metazoa</taxon>
        <taxon>Chordata</taxon>
        <taxon>Craniata</taxon>
        <taxon>Vertebrata</taxon>
        <taxon>Euteleostomi</taxon>
        <taxon>Mammalia</taxon>
        <taxon>Eutheria</taxon>
        <taxon>Laurasiatheria</taxon>
        <taxon>Carnivora</taxon>
        <taxon>Caniformia</taxon>
        <taxon>Musteloidea</taxon>
        <taxon>Mustelidae</taxon>
        <taxon>Mustelinae</taxon>
        <taxon>Mustela</taxon>
    </lineage>
</organism>
<dbReference type="InterPro" id="IPR024882">
    <property type="entry name" value="NUP58/p45/49"/>
</dbReference>
<gene>
    <name evidence="12" type="primary">LOC123386944</name>
</gene>
<dbReference type="PROSITE" id="PS50212">
    <property type="entry name" value="RASGEF_NTER"/>
    <property type="match status" value="1"/>
</dbReference>
<dbReference type="GO" id="GO:0008139">
    <property type="term" value="F:nuclear localization sequence binding"/>
    <property type="evidence" value="ECO:0007669"/>
    <property type="project" value="InterPro"/>
</dbReference>
<reference evidence="12" key="1">
    <citation type="submission" date="2025-08" db="UniProtKB">
        <authorList>
            <consortium name="RefSeq"/>
        </authorList>
    </citation>
    <scope>IDENTIFICATION</scope>
    <source>
        <tissue evidence="12">Brain</tissue>
    </source>
</reference>
<accession>A0A8U0RQN7</accession>
<proteinExistence type="predicted"/>
<keyword evidence="4" id="KW-0653">Protein transport</keyword>
<feature type="compositionally biased region" description="Low complexity" evidence="9">
    <location>
        <begin position="374"/>
        <end position="386"/>
    </location>
</feature>
<evidence type="ECO:0000256" key="7">
    <source>
        <dbReference type="ARBA" id="ARBA00023242"/>
    </source>
</evidence>
<dbReference type="GO" id="GO:0005643">
    <property type="term" value="C:nuclear pore"/>
    <property type="evidence" value="ECO:0007669"/>
    <property type="project" value="UniProtKB-SubCell"/>
</dbReference>
<evidence type="ECO:0000256" key="1">
    <source>
        <dbReference type="ARBA" id="ARBA00004567"/>
    </source>
</evidence>
<feature type="region of interest" description="Disordered" evidence="9">
    <location>
        <begin position="493"/>
        <end position="525"/>
    </location>
</feature>
<dbReference type="SUPFAM" id="SSF48366">
    <property type="entry name" value="Ras GEF"/>
    <property type="match status" value="1"/>
</dbReference>
<evidence type="ECO:0000313" key="11">
    <source>
        <dbReference type="Proteomes" id="UP000000715"/>
    </source>
</evidence>
<comment type="subcellular location">
    <subcellularLocation>
        <location evidence="1">Nucleus</location>
        <location evidence="1">Nuclear pore complex</location>
    </subcellularLocation>
</comment>
<dbReference type="Proteomes" id="UP000000715">
    <property type="component" value="Unplaced"/>
</dbReference>
<dbReference type="OrthoDB" id="9617030at2759"/>